<comment type="caution">
    <text evidence="1">The sequence shown here is derived from an EMBL/GenBank/DDBJ whole genome shotgun (WGS) entry which is preliminary data.</text>
</comment>
<reference evidence="1" key="1">
    <citation type="submission" date="2023-02" db="EMBL/GenBank/DDBJ databases">
        <title>Description of Roseinatronobacter alkalisoli sp. nov., an alkaliphilic bacerium isolated from soda soil.</title>
        <authorList>
            <person name="Wei W."/>
        </authorList>
    </citation>
    <scope>NUCLEOTIDE SEQUENCE</scope>
    <source>
        <strain evidence="1">HJB301</strain>
    </source>
</reference>
<evidence type="ECO:0000313" key="2">
    <source>
        <dbReference type="Proteomes" id="UP001431784"/>
    </source>
</evidence>
<organism evidence="1 2">
    <name type="scientific">Roseinatronobacter alkalisoli</name>
    <dbReference type="NCBI Taxonomy" id="3028235"/>
    <lineage>
        <taxon>Bacteria</taxon>
        <taxon>Pseudomonadati</taxon>
        <taxon>Pseudomonadota</taxon>
        <taxon>Alphaproteobacteria</taxon>
        <taxon>Rhodobacterales</taxon>
        <taxon>Paracoccaceae</taxon>
        <taxon>Roseinatronobacter</taxon>
    </lineage>
</organism>
<dbReference type="Gene3D" id="3.30.460.40">
    <property type="match status" value="1"/>
</dbReference>
<name>A0ABT5TFP4_9RHOB</name>
<evidence type="ECO:0000313" key="1">
    <source>
        <dbReference type="EMBL" id="MDD7973943.1"/>
    </source>
</evidence>
<dbReference type="EMBL" id="JAQZSM010000086">
    <property type="protein sequence ID" value="MDD7973943.1"/>
    <property type="molecule type" value="Genomic_DNA"/>
</dbReference>
<dbReference type="Pfam" id="PF09970">
    <property type="entry name" value="DUF2204"/>
    <property type="match status" value="1"/>
</dbReference>
<proteinExistence type="predicted"/>
<protein>
    <submittedName>
        <fullName evidence="1">Nucleotidyltransferase</fullName>
    </submittedName>
</protein>
<dbReference type="RefSeq" id="WP_274354594.1">
    <property type="nucleotide sequence ID" value="NZ_JAQZSM010000086.1"/>
</dbReference>
<dbReference type="Proteomes" id="UP001431784">
    <property type="component" value="Unassembled WGS sequence"/>
</dbReference>
<dbReference type="InterPro" id="IPR018700">
    <property type="entry name" value="DUF2204"/>
</dbReference>
<accession>A0ABT5TFP4</accession>
<keyword evidence="2" id="KW-1185">Reference proteome</keyword>
<sequence length="146" mass="16312">MTLIQPHQLRWIERNLIDHDIPFVVIGGVAVKFYHPARDTGDVDLFVGAEPSTISRLVAAIPKLSADQNARAQLLDRRVAHFKVEGLYKIDVLTFAPGLEIEEAVSTAEIFEVDSVPIPIVSRRLLIAHKLAVNEPKDMEDVKLLQ</sequence>
<dbReference type="InterPro" id="IPR043519">
    <property type="entry name" value="NT_sf"/>
</dbReference>
<gene>
    <name evidence="1" type="ORF">PUT78_23245</name>
</gene>
<dbReference type="SUPFAM" id="SSF81301">
    <property type="entry name" value="Nucleotidyltransferase"/>
    <property type="match status" value="1"/>
</dbReference>